<dbReference type="Proteomes" id="UP000095229">
    <property type="component" value="Unassembled WGS sequence"/>
</dbReference>
<comment type="caution">
    <text evidence="1">The sequence shown here is derived from an EMBL/GenBank/DDBJ whole genome shotgun (WGS) entry which is preliminary data.</text>
</comment>
<evidence type="ECO:0000313" key="1">
    <source>
        <dbReference type="EMBL" id="OEH46262.1"/>
    </source>
</evidence>
<dbReference type="OrthoDB" id="278697at2"/>
<dbReference type="RefSeq" id="WP_011946125.1">
    <property type="nucleotide sequence ID" value="NZ_CAAAIE010000001.1"/>
</dbReference>
<accession>A0A1E5JP16</accession>
<dbReference type="AlphaFoldDB" id="A0A1E5JP16"/>
<keyword evidence="2" id="KW-1185">Reference proteome</keyword>
<reference evidence="1 2" key="1">
    <citation type="submission" date="2016-02" db="EMBL/GenBank/DDBJ databases">
        <title>Secondary metabolites in Legionella.</title>
        <authorList>
            <person name="Tobias N.J."/>
            <person name="Bode H.B."/>
        </authorList>
    </citation>
    <scope>NUCLEOTIDE SEQUENCE [LARGE SCALE GENOMIC DNA]</scope>
    <source>
        <strain evidence="1 2">DSM 19216</strain>
    </source>
</reference>
<protein>
    <submittedName>
        <fullName evidence="1">Uncharacterized protein</fullName>
    </submittedName>
</protein>
<organism evidence="1 2">
    <name type="scientific">Legionella parisiensis</name>
    <dbReference type="NCBI Taxonomy" id="45071"/>
    <lineage>
        <taxon>Bacteria</taxon>
        <taxon>Pseudomonadati</taxon>
        <taxon>Pseudomonadota</taxon>
        <taxon>Gammaproteobacteria</taxon>
        <taxon>Legionellales</taxon>
        <taxon>Legionellaceae</taxon>
        <taxon>Legionella</taxon>
    </lineage>
</organism>
<dbReference type="STRING" id="45071.Lpar_3216"/>
<gene>
    <name evidence="1" type="ORF">lpari_02600</name>
</gene>
<dbReference type="PATRIC" id="fig|45071.6.peg.3471"/>
<sequence length="151" mass="18276">MTTPIDKLLEYKNTQVLNRYKKDYPNNKLKAEEAFPELLKYLWISQKHKEDLCHFPENDELKFSCGIYPDMLDIDDMWHTFLLFTKDYMAFCDQFFGKYVHHTPTSDNEPIPNNEFEVDFSRYLFYIYDHLGEETVKKWFGELLEEEVDMA</sequence>
<dbReference type="EMBL" id="LSOG01000069">
    <property type="protein sequence ID" value="OEH46262.1"/>
    <property type="molecule type" value="Genomic_DNA"/>
</dbReference>
<name>A0A1E5JP16_9GAMM</name>
<proteinExistence type="predicted"/>
<evidence type="ECO:0000313" key="2">
    <source>
        <dbReference type="Proteomes" id="UP000095229"/>
    </source>
</evidence>